<dbReference type="Gene3D" id="1.10.287.130">
    <property type="match status" value="1"/>
</dbReference>
<dbReference type="Gene3D" id="6.10.340.10">
    <property type="match status" value="1"/>
</dbReference>
<dbReference type="CDD" id="cd06225">
    <property type="entry name" value="HAMP"/>
    <property type="match status" value="1"/>
</dbReference>
<keyword evidence="8 11" id="KW-1133">Transmembrane helix</keyword>
<feature type="transmembrane region" description="Helical" evidence="11">
    <location>
        <begin position="86"/>
        <end position="104"/>
    </location>
</feature>
<evidence type="ECO:0000313" key="15">
    <source>
        <dbReference type="Proteomes" id="UP000221015"/>
    </source>
</evidence>
<dbReference type="AlphaFoldDB" id="A0A2J4JQW2"/>
<evidence type="ECO:0000256" key="6">
    <source>
        <dbReference type="ARBA" id="ARBA00022692"/>
    </source>
</evidence>
<dbReference type="GO" id="GO:0005886">
    <property type="term" value="C:plasma membrane"/>
    <property type="evidence" value="ECO:0007669"/>
    <property type="project" value="TreeGrafter"/>
</dbReference>
<evidence type="ECO:0000256" key="5">
    <source>
        <dbReference type="ARBA" id="ARBA00022679"/>
    </source>
</evidence>
<dbReference type="InterPro" id="IPR003661">
    <property type="entry name" value="HisK_dim/P_dom"/>
</dbReference>
<evidence type="ECO:0000259" key="13">
    <source>
        <dbReference type="PROSITE" id="PS50885"/>
    </source>
</evidence>
<dbReference type="PROSITE" id="PS50109">
    <property type="entry name" value="HIS_KIN"/>
    <property type="match status" value="1"/>
</dbReference>
<dbReference type="CDD" id="cd00075">
    <property type="entry name" value="HATPase"/>
    <property type="match status" value="1"/>
</dbReference>
<accession>A0A2J4JQW2</accession>
<dbReference type="PROSITE" id="PS50885">
    <property type="entry name" value="HAMP"/>
    <property type="match status" value="1"/>
</dbReference>
<name>A0A2J4JQW2_9FIRM</name>
<dbReference type="PANTHER" id="PTHR45436:SF5">
    <property type="entry name" value="SENSOR HISTIDINE KINASE TRCS"/>
    <property type="match status" value="1"/>
</dbReference>
<evidence type="ECO:0000256" key="1">
    <source>
        <dbReference type="ARBA" id="ARBA00000085"/>
    </source>
</evidence>
<comment type="subcellular location">
    <subcellularLocation>
        <location evidence="2">Membrane</location>
    </subcellularLocation>
</comment>
<dbReference type="InterPro" id="IPR003660">
    <property type="entry name" value="HAMP_dom"/>
</dbReference>
<dbReference type="InterPro" id="IPR005467">
    <property type="entry name" value="His_kinase_dom"/>
</dbReference>
<dbReference type="CDD" id="cd00082">
    <property type="entry name" value="HisKA"/>
    <property type="match status" value="1"/>
</dbReference>
<dbReference type="PROSITE" id="PS51257">
    <property type="entry name" value="PROKAR_LIPOPROTEIN"/>
    <property type="match status" value="1"/>
</dbReference>
<dbReference type="Pfam" id="PF00672">
    <property type="entry name" value="HAMP"/>
    <property type="match status" value="1"/>
</dbReference>
<keyword evidence="5" id="KW-0808">Transferase</keyword>
<dbReference type="SUPFAM" id="SSF158472">
    <property type="entry name" value="HAMP domain-like"/>
    <property type="match status" value="1"/>
</dbReference>
<organism evidence="14 15">
    <name type="scientific">Faecalibacterium prausnitzii</name>
    <dbReference type="NCBI Taxonomy" id="853"/>
    <lineage>
        <taxon>Bacteria</taxon>
        <taxon>Bacillati</taxon>
        <taxon>Bacillota</taxon>
        <taxon>Clostridia</taxon>
        <taxon>Eubacteriales</taxon>
        <taxon>Oscillospiraceae</taxon>
        <taxon>Faecalibacterium</taxon>
    </lineage>
</organism>
<dbReference type="GO" id="GO:0000155">
    <property type="term" value="F:phosphorelay sensor kinase activity"/>
    <property type="evidence" value="ECO:0007669"/>
    <property type="project" value="InterPro"/>
</dbReference>
<keyword evidence="4" id="KW-0597">Phosphoprotein</keyword>
<dbReference type="SMART" id="SM00304">
    <property type="entry name" value="HAMP"/>
    <property type="match status" value="1"/>
</dbReference>
<dbReference type="RefSeq" id="WP_097781961.1">
    <property type="nucleotide sequence ID" value="NZ_CP065382.1"/>
</dbReference>
<protein>
    <recommendedName>
        <fullName evidence="3">histidine kinase</fullName>
        <ecNumber evidence="3">2.7.13.3</ecNumber>
    </recommendedName>
</protein>
<dbReference type="InterPro" id="IPR050428">
    <property type="entry name" value="TCS_sensor_his_kinase"/>
</dbReference>
<evidence type="ECO:0000256" key="10">
    <source>
        <dbReference type="ARBA" id="ARBA00023136"/>
    </source>
</evidence>
<keyword evidence="9" id="KW-0902">Two-component regulatory system</keyword>
<sequence>MKHLSLQWRITLLTALLIACACVCMNLLLYRTGVTGMDALNGFMMQYQPGSADPLTIEIPQEEMSSLLAHFSQEVYDAKVVFGRKGWCITVVVTIVSAAIAYFVSGRALKPLQQLAQQAQQVDQDSIATTRLDENTVQEFGQLSRSVNRMLDGLAQSFELQRQFAGNAAHELRTPLAILQTKLELFAEEHPAMDAETAGLIRSLREQLDRLTALVRTLLEMSNLQSVSRTDQIALAPLVEEILTDLTPLAQKNNISLQQDCEELGMVGSDALIYRLVFNLVENGIKYNRPGGAVRVTLQQEKQTAVLRVADTGPGIPADCRESIFQPFFRVDKSRSREMGGVGLGLALVREIAVLHGGSVTVERSSENGTTFAVTLPLAQPC</sequence>
<dbReference type="SMART" id="SM00388">
    <property type="entry name" value="HisKA"/>
    <property type="match status" value="1"/>
</dbReference>
<dbReference type="SUPFAM" id="SSF47384">
    <property type="entry name" value="Homodimeric domain of signal transducing histidine kinase"/>
    <property type="match status" value="1"/>
</dbReference>
<comment type="catalytic activity">
    <reaction evidence="1">
        <text>ATP + protein L-histidine = ADP + protein N-phospho-L-histidine.</text>
        <dbReference type="EC" id="2.7.13.3"/>
    </reaction>
</comment>
<evidence type="ECO:0000256" key="3">
    <source>
        <dbReference type="ARBA" id="ARBA00012438"/>
    </source>
</evidence>
<dbReference type="Pfam" id="PF00512">
    <property type="entry name" value="HisKA"/>
    <property type="match status" value="1"/>
</dbReference>
<dbReference type="PRINTS" id="PR00344">
    <property type="entry name" value="BCTRLSENSOR"/>
</dbReference>
<dbReference type="SMART" id="SM00387">
    <property type="entry name" value="HATPase_c"/>
    <property type="match status" value="1"/>
</dbReference>
<evidence type="ECO:0000256" key="11">
    <source>
        <dbReference type="SAM" id="Phobius"/>
    </source>
</evidence>
<evidence type="ECO:0000256" key="4">
    <source>
        <dbReference type="ARBA" id="ARBA00022553"/>
    </source>
</evidence>
<dbReference type="PANTHER" id="PTHR45436">
    <property type="entry name" value="SENSOR HISTIDINE KINASE YKOH"/>
    <property type="match status" value="1"/>
</dbReference>
<dbReference type="EMBL" id="NMTS02000001">
    <property type="protein sequence ID" value="PLK30246.1"/>
    <property type="molecule type" value="Genomic_DNA"/>
</dbReference>
<evidence type="ECO:0000313" key="14">
    <source>
        <dbReference type="EMBL" id="PLK30246.1"/>
    </source>
</evidence>
<dbReference type="InterPro" id="IPR036890">
    <property type="entry name" value="HATPase_C_sf"/>
</dbReference>
<dbReference type="InterPro" id="IPR003594">
    <property type="entry name" value="HATPase_dom"/>
</dbReference>
<evidence type="ECO:0000256" key="9">
    <source>
        <dbReference type="ARBA" id="ARBA00023012"/>
    </source>
</evidence>
<evidence type="ECO:0000259" key="12">
    <source>
        <dbReference type="PROSITE" id="PS50109"/>
    </source>
</evidence>
<keyword evidence="7 14" id="KW-0418">Kinase</keyword>
<evidence type="ECO:0000256" key="8">
    <source>
        <dbReference type="ARBA" id="ARBA00022989"/>
    </source>
</evidence>
<dbReference type="Proteomes" id="UP000221015">
    <property type="component" value="Unassembled WGS sequence"/>
</dbReference>
<keyword evidence="6 11" id="KW-0812">Transmembrane</keyword>
<reference evidence="14 15" key="1">
    <citation type="journal article" date="2017" name="Front. Microbiol.">
        <title>New Insights into the Diversity of the Genus Faecalibacterium.</title>
        <authorList>
            <person name="Benevides L."/>
            <person name="Burman S."/>
            <person name="Martin R."/>
            <person name="Robert V."/>
            <person name="Thomas M."/>
            <person name="Miquel S."/>
            <person name="Chain F."/>
            <person name="Sokol H."/>
            <person name="Bermudez-Humaran L.G."/>
            <person name="Morrison M."/>
            <person name="Langella P."/>
            <person name="Azevedo V.A."/>
            <person name="Chatel J.M."/>
            <person name="Soares S."/>
        </authorList>
    </citation>
    <scope>NUCLEOTIDE SEQUENCE [LARGE SCALE GENOMIC DNA]</scope>
    <source>
        <strain evidence="14 15">CNCM I 4542</strain>
    </source>
</reference>
<dbReference type="EC" id="2.7.13.3" evidence="3"/>
<comment type="caution">
    <text evidence="14">The sequence shown here is derived from an EMBL/GenBank/DDBJ whole genome shotgun (WGS) entry which is preliminary data.</text>
</comment>
<proteinExistence type="predicted"/>
<feature type="domain" description="Histidine kinase" evidence="12">
    <location>
        <begin position="167"/>
        <end position="380"/>
    </location>
</feature>
<dbReference type="InterPro" id="IPR004358">
    <property type="entry name" value="Sig_transdc_His_kin-like_C"/>
</dbReference>
<gene>
    <name evidence="14" type="ORF">CGS50_001055</name>
</gene>
<dbReference type="InterPro" id="IPR036097">
    <property type="entry name" value="HisK_dim/P_sf"/>
</dbReference>
<feature type="domain" description="HAMP" evidence="13">
    <location>
        <begin position="106"/>
        <end position="159"/>
    </location>
</feature>
<dbReference type="FunFam" id="3.30.565.10:FF:000006">
    <property type="entry name" value="Sensor histidine kinase WalK"/>
    <property type="match status" value="1"/>
</dbReference>
<dbReference type="Pfam" id="PF02518">
    <property type="entry name" value="HATPase_c"/>
    <property type="match status" value="1"/>
</dbReference>
<dbReference type="Gene3D" id="3.30.565.10">
    <property type="entry name" value="Histidine kinase-like ATPase, C-terminal domain"/>
    <property type="match status" value="1"/>
</dbReference>
<evidence type="ECO:0000256" key="7">
    <source>
        <dbReference type="ARBA" id="ARBA00022777"/>
    </source>
</evidence>
<keyword evidence="10 11" id="KW-0472">Membrane</keyword>
<feature type="transmembrane region" description="Helical" evidence="11">
    <location>
        <begin position="6"/>
        <end position="30"/>
    </location>
</feature>
<dbReference type="SUPFAM" id="SSF55874">
    <property type="entry name" value="ATPase domain of HSP90 chaperone/DNA topoisomerase II/histidine kinase"/>
    <property type="match status" value="1"/>
</dbReference>
<evidence type="ECO:0000256" key="2">
    <source>
        <dbReference type="ARBA" id="ARBA00004370"/>
    </source>
</evidence>